<reference evidence="2 3" key="1">
    <citation type="submission" date="2017-10" db="EMBL/GenBank/DDBJ databases">
        <title>A novel species of cold-tolerant Malassezia isolated from bats.</title>
        <authorList>
            <person name="Lorch J.M."/>
            <person name="Palmer J.M."/>
            <person name="Vanderwolf K.J."/>
            <person name="Schmidt K.Z."/>
            <person name="Verant M.L."/>
            <person name="Weller T.J."/>
            <person name="Blehert D.S."/>
        </authorList>
    </citation>
    <scope>NUCLEOTIDE SEQUENCE [LARGE SCALE GENOMIC DNA]</scope>
    <source>
        <strain evidence="2 3">NWHC:44797-103</strain>
    </source>
</reference>
<dbReference type="EMBL" id="KZ454994">
    <property type="protein sequence ID" value="PKI82633.1"/>
    <property type="molecule type" value="Genomic_DNA"/>
</dbReference>
<evidence type="ECO:0000313" key="2">
    <source>
        <dbReference type="EMBL" id="PKI82633.1"/>
    </source>
</evidence>
<feature type="compositionally biased region" description="Acidic residues" evidence="1">
    <location>
        <begin position="587"/>
        <end position="601"/>
    </location>
</feature>
<feature type="compositionally biased region" description="Polar residues" evidence="1">
    <location>
        <begin position="554"/>
        <end position="564"/>
    </location>
</feature>
<feature type="compositionally biased region" description="Basic and acidic residues" evidence="1">
    <location>
        <begin position="543"/>
        <end position="553"/>
    </location>
</feature>
<sequence length="812" mass="89295">MDETKESQEEKASLFLATLVPQEHDNTSGAALAAEAMRKIQDAVAAANGYIWHREVPIATAEMDGAPHGTVQISMRTNGTVEDEWFMTYILTNLTVSYPGLCVQVEDEDGEFLLIEAADVLPAWVAPANAKNRVWIYDGAMHLIPLQYKTGGTEQEPVLSIADAVRIVRDPQVDTGASQALQDAAFSRLKTYPQKARTLQHYTLAFLPISAANALCTHPQIVADAIHAISTRDVVTVRSLQRLKMFALPKDASLSGLPVKGICLVRLHMTRHLYAQLLHDNFFPPKAFGTAWQKAVEKYRLYTHAEKRSASITEEEAIYGRWYDLGAKLTAGLEMLAERWNAHRMAASSTSSYSLSSSAHAQLLSRLTHLGYFGDEVQGSARWNALEKEAVRVASQLHKPGEGEAALLWEVLHSAATSPMLDAVRSLLVPTDNINAMRKAEDAQDWLAQLPEELTSIAQPGNDPAEQTMGRLNAFTEKMHQFMEGQGDLEGALVNDELFEDGEEAGADVDSDSDTSLSKEERQQRMDALVPPLAASEWGAKNAEQHASEERKQTSTSMTFSTSKDLGRGQQPRSLLGFSSGVHYEGDSDSGESLEDDQGDEAEARARRYEMLGINADDAEDDIDAEIADGMDNFLEFTRKELGLNEEQYAQILADRREHGGTYRVNLPLAFVPPRKESKRAHHTLPEERTAQAATQSSNAKLDSFDAVLEAMEKELGHNLVHADNHDHSPDMEVDEELTAEDEELLQHLLASGGALPESLRHFAEAQEASDTDMEMLSNFLESFKAQHGRPGPVGTLASRLGTGGLPTDTDK</sequence>
<dbReference type="GO" id="GO:0005634">
    <property type="term" value="C:nucleus"/>
    <property type="evidence" value="ECO:0007669"/>
    <property type="project" value="TreeGrafter"/>
</dbReference>
<feature type="compositionally biased region" description="Acidic residues" evidence="1">
    <location>
        <begin position="504"/>
        <end position="513"/>
    </location>
</feature>
<dbReference type="Pfam" id="PF07093">
    <property type="entry name" value="SGT1"/>
    <property type="match status" value="1"/>
</dbReference>
<gene>
    <name evidence="2" type="ORF">MVES_003482</name>
</gene>
<proteinExistence type="predicted"/>
<evidence type="ECO:0000256" key="1">
    <source>
        <dbReference type="SAM" id="MobiDB-lite"/>
    </source>
</evidence>
<evidence type="ECO:0000313" key="3">
    <source>
        <dbReference type="Proteomes" id="UP000232875"/>
    </source>
</evidence>
<feature type="region of interest" description="Disordered" evidence="1">
    <location>
        <begin position="787"/>
        <end position="812"/>
    </location>
</feature>
<feature type="region of interest" description="Disordered" evidence="1">
    <location>
        <begin position="676"/>
        <end position="699"/>
    </location>
</feature>
<dbReference type="InterPro" id="IPR010770">
    <property type="entry name" value="Ecd"/>
</dbReference>
<feature type="region of interest" description="Disordered" evidence="1">
    <location>
        <begin position="504"/>
        <end position="602"/>
    </location>
</feature>
<dbReference type="Proteomes" id="UP000232875">
    <property type="component" value="Unassembled WGS sequence"/>
</dbReference>
<dbReference type="PANTHER" id="PTHR13060:SF0">
    <property type="entry name" value="PROTEIN ECDYSONELESS HOMOLOG"/>
    <property type="match status" value="1"/>
</dbReference>
<organism evidence="2 3">
    <name type="scientific">Malassezia vespertilionis</name>
    <dbReference type="NCBI Taxonomy" id="2020962"/>
    <lineage>
        <taxon>Eukaryota</taxon>
        <taxon>Fungi</taxon>
        <taxon>Dikarya</taxon>
        <taxon>Basidiomycota</taxon>
        <taxon>Ustilaginomycotina</taxon>
        <taxon>Malasseziomycetes</taxon>
        <taxon>Malasseziales</taxon>
        <taxon>Malasseziaceae</taxon>
        <taxon>Malassezia</taxon>
    </lineage>
</organism>
<dbReference type="OrthoDB" id="27237at2759"/>
<dbReference type="PANTHER" id="PTHR13060">
    <property type="entry name" value="SGT1 PROTEIN HSGT1 SUPPRESSOR OF GCR2"/>
    <property type="match status" value="1"/>
</dbReference>
<name>A0A2N1J7W7_9BASI</name>
<dbReference type="STRING" id="2020962.A0A2N1J7W7"/>
<accession>A0A2N1J7W7</accession>
<dbReference type="AlphaFoldDB" id="A0A2N1J7W7"/>
<keyword evidence="3" id="KW-1185">Reference proteome</keyword>
<protein>
    <submittedName>
        <fullName evidence="2">Uncharacterized protein</fullName>
    </submittedName>
</protein>